<evidence type="ECO:0000313" key="5">
    <source>
        <dbReference type="EMBL" id="NBI34094.1"/>
    </source>
</evidence>
<keyword evidence="3" id="KW-0233">DNA recombination</keyword>
<dbReference type="InterPro" id="IPR050090">
    <property type="entry name" value="Tyrosine_recombinase_XerCD"/>
</dbReference>
<feature type="domain" description="Tyr recombinase" evidence="4">
    <location>
        <begin position="182"/>
        <end position="407"/>
    </location>
</feature>
<name>A0A7C9JDW1_9BACT</name>
<evidence type="ECO:0000256" key="3">
    <source>
        <dbReference type="ARBA" id="ARBA00023172"/>
    </source>
</evidence>
<protein>
    <submittedName>
        <fullName evidence="5">Site-specific integrase</fullName>
    </submittedName>
</protein>
<comment type="similarity">
    <text evidence="1">Belongs to the 'phage' integrase family.</text>
</comment>
<dbReference type="AlphaFoldDB" id="A0A7C9JDW1"/>
<proteinExistence type="inferred from homology"/>
<organism evidence="5">
    <name type="scientific">Muribaculaceae bacterium Z82</name>
    <dbReference type="NCBI Taxonomy" id="2304548"/>
    <lineage>
        <taxon>Bacteria</taxon>
        <taxon>Pseudomonadati</taxon>
        <taxon>Bacteroidota</taxon>
        <taxon>Bacteroidia</taxon>
        <taxon>Bacteroidales</taxon>
        <taxon>Muribaculaceae</taxon>
    </lineage>
</organism>
<evidence type="ECO:0000259" key="4">
    <source>
        <dbReference type="PROSITE" id="PS51898"/>
    </source>
</evidence>
<accession>A0A7C9JDW1</accession>
<dbReference type="GO" id="GO:0003677">
    <property type="term" value="F:DNA binding"/>
    <property type="evidence" value="ECO:0007669"/>
    <property type="project" value="UniProtKB-KW"/>
</dbReference>
<dbReference type="PROSITE" id="PS51898">
    <property type="entry name" value="TYR_RECOMBINASE"/>
    <property type="match status" value="1"/>
</dbReference>
<dbReference type="GO" id="GO:0006310">
    <property type="term" value="P:DNA recombination"/>
    <property type="evidence" value="ECO:0007669"/>
    <property type="project" value="UniProtKB-KW"/>
</dbReference>
<dbReference type="EMBL" id="QWKH01000014">
    <property type="protein sequence ID" value="NBI34094.1"/>
    <property type="molecule type" value="Genomic_DNA"/>
</dbReference>
<dbReference type="Gene3D" id="1.10.150.130">
    <property type="match status" value="1"/>
</dbReference>
<dbReference type="Pfam" id="PF00589">
    <property type="entry name" value="Phage_integrase"/>
    <property type="match status" value="1"/>
</dbReference>
<dbReference type="InterPro" id="IPR013762">
    <property type="entry name" value="Integrase-like_cat_sf"/>
</dbReference>
<evidence type="ECO:0000256" key="2">
    <source>
        <dbReference type="ARBA" id="ARBA00023125"/>
    </source>
</evidence>
<dbReference type="InterPro" id="IPR002104">
    <property type="entry name" value="Integrase_catalytic"/>
</dbReference>
<keyword evidence="2" id="KW-0238">DNA-binding</keyword>
<dbReference type="InterPro" id="IPR010998">
    <property type="entry name" value="Integrase_recombinase_N"/>
</dbReference>
<gene>
    <name evidence="5" type="ORF">D1639_03415</name>
</gene>
<dbReference type="SUPFAM" id="SSF56349">
    <property type="entry name" value="DNA breaking-rejoining enzymes"/>
    <property type="match status" value="1"/>
</dbReference>
<dbReference type="CDD" id="cd01189">
    <property type="entry name" value="INT_ICEBs1_C_like"/>
    <property type="match status" value="1"/>
</dbReference>
<reference evidence="5" key="1">
    <citation type="submission" date="2018-08" db="EMBL/GenBank/DDBJ databases">
        <title>Murine metabolic-syndrome-specific gut microbial biobank.</title>
        <authorList>
            <person name="Liu C."/>
        </authorList>
    </citation>
    <scope>NUCLEOTIDE SEQUENCE [LARGE SCALE GENOMIC DNA]</scope>
    <source>
        <strain evidence="5">Z82</strain>
    </source>
</reference>
<evidence type="ECO:0000256" key="1">
    <source>
        <dbReference type="ARBA" id="ARBA00008857"/>
    </source>
</evidence>
<dbReference type="InterPro" id="IPR011010">
    <property type="entry name" value="DNA_brk_join_enz"/>
</dbReference>
<dbReference type="GO" id="GO:0015074">
    <property type="term" value="P:DNA integration"/>
    <property type="evidence" value="ECO:0007669"/>
    <property type="project" value="InterPro"/>
</dbReference>
<sequence length="435" mass="48391">MIRIGKTRVEPCGEGVWLVTVNYTDESKQGRARYGQSVRRVAGSREHALALAADVAAELGACGRPEARVERLDKGLHDFIRENTAARAAMKGLARDTLRHERLFAQVLLDHMPDKPVADVVPADVCALIGELLQAGKSVDRCIRVRKFLKAAFEDAIELRLCESNPVTRQSKIVPDRVSTASRRHSLSRDALVRLCYILSMCDGANAKVVCARLIAKTGIRRGEALALNWEDVLFDRLELAVFFSVDEGGVRGPTKTPKSERRIRVEQDVVDLLSAWRRAQRRMLFSLGIRQTERTPVFTTSKGTRVGPTTMTHWFERWCALYGFGQFFDADGDPVVDYAGQKPEKGWRYEGLRLHELRHTSVTLLLAEGEDLVTVQNRHGHAQGSTTLDMYAHAIPAKDESAAIIMARLTSTSGYDPASDPGFPKIPEFGLCPK</sequence>
<dbReference type="Gene3D" id="1.10.443.10">
    <property type="entry name" value="Intergrase catalytic core"/>
    <property type="match status" value="1"/>
</dbReference>
<dbReference type="PANTHER" id="PTHR30349:SF64">
    <property type="entry name" value="PROPHAGE INTEGRASE INTD-RELATED"/>
    <property type="match status" value="1"/>
</dbReference>
<dbReference type="PANTHER" id="PTHR30349">
    <property type="entry name" value="PHAGE INTEGRASE-RELATED"/>
    <property type="match status" value="1"/>
</dbReference>
<comment type="caution">
    <text evidence="5">The sequence shown here is derived from an EMBL/GenBank/DDBJ whole genome shotgun (WGS) entry which is preliminary data.</text>
</comment>